<dbReference type="PROSITE" id="PS50405">
    <property type="entry name" value="GST_CTER"/>
    <property type="match status" value="1"/>
</dbReference>
<dbReference type="EMBL" id="JACHOB010000001">
    <property type="protein sequence ID" value="MBB4657683.1"/>
    <property type="molecule type" value="Genomic_DNA"/>
</dbReference>
<keyword evidence="6" id="KW-1185">Reference proteome</keyword>
<feature type="binding site" evidence="2">
    <location>
        <begin position="128"/>
        <end position="131"/>
    </location>
    <ligand>
        <name>glutathione</name>
        <dbReference type="ChEBI" id="CHEBI:57925"/>
    </ligand>
</feature>
<protein>
    <submittedName>
        <fullName evidence="5">Putative glutathione S-transferase</fullName>
    </submittedName>
</protein>
<feature type="active site" description="Nucleophile" evidence="1">
    <location>
        <position position="63"/>
    </location>
</feature>
<dbReference type="SFLD" id="SFLDG01206">
    <property type="entry name" value="Xi.1"/>
    <property type="match status" value="1"/>
</dbReference>
<proteinExistence type="predicted"/>
<feature type="active site" description="Proton donor/acceptor" evidence="1">
    <location>
        <position position="193"/>
    </location>
</feature>
<dbReference type="Gene3D" id="1.20.1050.10">
    <property type="match status" value="1"/>
</dbReference>
<feature type="binding site" evidence="2">
    <location>
        <position position="96"/>
    </location>
    <ligand>
        <name>glutathione</name>
        <dbReference type="ChEBI" id="CHEBI:57925"/>
    </ligand>
</feature>
<dbReference type="PANTHER" id="PTHR32419">
    <property type="entry name" value="GLUTATHIONYL-HYDROQUINONE REDUCTASE"/>
    <property type="match status" value="1"/>
</dbReference>
<evidence type="ECO:0000259" key="4">
    <source>
        <dbReference type="PROSITE" id="PS50405"/>
    </source>
</evidence>
<name>A0A840I084_9PROT</name>
<dbReference type="SUPFAM" id="SSF52833">
    <property type="entry name" value="Thioredoxin-like"/>
    <property type="match status" value="1"/>
</dbReference>
<evidence type="ECO:0000256" key="3">
    <source>
        <dbReference type="PIRSR" id="PIRSR015753-3"/>
    </source>
</evidence>
<dbReference type="SFLD" id="SFLDS00019">
    <property type="entry name" value="Glutathione_Transferase_(cytos"/>
    <property type="match status" value="1"/>
</dbReference>
<dbReference type="Proteomes" id="UP000563524">
    <property type="component" value="Unassembled WGS sequence"/>
</dbReference>
<accession>A0A840I084</accession>
<dbReference type="Pfam" id="PF13410">
    <property type="entry name" value="GST_C_2"/>
    <property type="match status" value="1"/>
</dbReference>
<feature type="domain" description="GST C-terminal" evidence="4">
    <location>
        <begin position="170"/>
        <end position="304"/>
    </location>
</feature>
<dbReference type="CDD" id="cd03190">
    <property type="entry name" value="GST_C_Omega_like"/>
    <property type="match status" value="1"/>
</dbReference>
<evidence type="ECO:0000256" key="2">
    <source>
        <dbReference type="PIRSR" id="PIRSR015753-2"/>
    </source>
</evidence>
<dbReference type="Gene3D" id="3.40.30.10">
    <property type="entry name" value="Glutaredoxin"/>
    <property type="match status" value="1"/>
</dbReference>
<dbReference type="InterPro" id="IPR040079">
    <property type="entry name" value="Glutathione_S-Trfase"/>
</dbReference>
<dbReference type="InterPro" id="IPR036282">
    <property type="entry name" value="Glutathione-S-Trfase_C_sf"/>
</dbReference>
<dbReference type="InterPro" id="IPR010987">
    <property type="entry name" value="Glutathione-S-Trfase_C-like"/>
</dbReference>
<dbReference type="SUPFAM" id="SSF47616">
    <property type="entry name" value="GST C-terminal domain-like"/>
    <property type="match status" value="1"/>
</dbReference>
<feature type="binding site" evidence="2">
    <location>
        <begin position="146"/>
        <end position="147"/>
    </location>
    <ligand>
        <name>glutathione</name>
        <dbReference type="ChEBI" id="CHEBI:57925"/>
    </ligand>
</feature>
<dbReference type="InterPro" id="IPR004045">
    <property type="entry name" value="Glutathione_S-Trfase_N"/>
</dbReference>
<feature type="site" description="Lowers pKa of active site Cys" evidence="3">
    <location>
        <position position="251"/>
    </location>
</feature>
<dbReference type="Pfam" id="PF13409">
    <property type="entry name" value="GST_N_2"/>
    <property type="match status" value="1"/>
</dbReference>
<dbReference type="PIRSF" id="PIRSF015753">
    <property type="entry name" value="GST"/>
    <property type="match status" value="1"/>
</dbReference>
<dbReference type="SFLD" id="SFLDG01148">
    <property type="entry name" value="Xi_(cytGST)"/>
    <property type="match status" value="1"/>
</dbReference>
<keyword evidence="5" id="KW-0808">Transferase</keyword>
<evidence type="ECO:0000313" key="6">
    <source>
        <dbReference type="Proteomes" id="UP000563524"/>
    </source>
</evidence>
<dbReference type="InterPro" id="IPR036249">
    <property type="entry name" value="Thioredoxin-like_sf"/>
</dbReference>
<evidence type="ECO:0000313" key="5">
    <source>
        <dbReference type="EMBL" id="MBB4657683.1"/>
    </source>
</evidence>
<dbReference type="AlphaFoldDB" id="A0A840I084"/>
<gene>
    <name evidence="5" type="ORF">GGQ59_000183</name>
</gene>
<comment type="caution">
    <text evidence="5">The sequence shown here is derived from an EMBL/GenBank/DDBJ whole genome shotgun (WGS) entry which is preliminary data.</text>
</comment>
<evidence type="ECO:0000256" key="1">
    <source>
        <dbReference type="PIRSR" id="PIRSR015753-1"/>
    </source>
</evidence>
<dbReference type="PANTHER" id="PTHR32419:SF6">
    <property type="entry name" value="GLUTATHIONE S-TRANSFERASE OMEGA-LIKE 1-RELATED"/>
    <property type="match status" value="1"/>
</dbReference>
<reference evidence="5 6" key="1">
    <citation type="submission" date="2020-08" db="EMBL/GenBank/DDBJ databases">
        <title>Genomic Encyclopedia of Type Strains, Phase IV (KMG-IV): sequencing the most valuable type-strain genomes for metagenomic binning, comparative biology and taxonomic classification.</title>
        <authorList>
            <person name="Goeker M."/>
        </authorList>
    </citation>
    <scope>NUCLEOTIDE SEQUENCE [LARGE SCALE GENOMIC DNA]</scope>
    <source>
        <strain evidence="5 6">DSM 102850</strain>
    </source>
</reference>
<dbReference type="RefSeq" id="WP_183814986.1">
    <property type="nucleotide sequence ID" value="NZ_JACHOB010000001.1"/>
</dbReference>
<sequence>MGGVLKDGEWVSEESFANEEGRYDRQPSQFRGWLTADGAPGPDGQEGFKAEADRYHLYVSYACPWAHRTLILRALKGIEEMLPISVTHWLMRDQGWTFHEGPGVIPDPMGHETLHGIYQHADPKVNGKATVPVLWDKKTERIVNNESSEIIRMLTRAFDGLGAKPLDTYPDALRSEIDEVNERVYHTVNNGVYKAGFAEKQKVYEEEVEKLFSSLRWLEDRLEGEDYLVGNTLTEADIRLLTTLLRFDAVYYGHFKCNVTRIADMPNLHRYMLGLARMPEVAGTIHLDHIKGHYYGSHRSINPTGIVPVGPELDFGSAPLPDAGNA</sequence>
<dbReference type="GO" id="GO:0004364">
    <property type="term" value="F:glutathione transferase activity"/>
    <property type="evidence" value="ECO:0007669"/>
    <property type="project" value="InterPro"/>
</dbReference>
<feature type="site" description="Lowers pKa of active site Cys" evidence="3">
    <location>
        <position position="294"/>
    </location>
</feature>
<dbReference type="InterPro" id="IPR016639">
    <property type="entry name" value="GST_Omega/GSH"/>
</dbReference>
<organism evidence="5 6">
    <name type="scientific">Parvularcula dongshanensis</name>
    <dbReference type="NCBI Taxonomy" id="1173995"/>
    <lineage>
        <taxon>Bacteria</taxon>
        <taxon>Pseudomonadati</taxon>
        <taxon>Pseudomonadota</taxon>
        <taxon>Alphaproteobacteria</taxon>
        <taxon>Parvularculales</taxon>
        <taxon>Parvularculaceae</taxon>
        <taxon>Parvularcula</taxon>
    </lineage>
</organism>
<dbReference type="InterPro" id="IPR047047">
    <property type="entry name" value="GST_Omega-like_C"/>
</dbReference>
<dbReference type="GO" id="GO:0005737">
    <property type="term" value="C:cytoplasm"/>
    <property type="evidence" value="ECO:0007669"/>
    <property type="project" value="TreeGrafter"/>
</dbReference>